<dbReference type="InterPro" id="IPR002656">
    <property type="entry name" value="Acyl_transf_3_dom"/>
</dbReference>
<dbReference type="PANTHER" id="PTHR23028:SF53">
    <property type="entry name" value="ACYL_TRANSF_3 DOMAIN-CONTAINING PROTEIN"/>
    <property type="match status" value="1"/>
</dbReference>
<protein>
    <submittedName>
        <fullName evidence="5">Acyltransferase family protein</fullName>
        <ecNumber evidence="5">2.3.1.-</ecNumber>
    </submittedName>
</protein>
<keyword evidence="2" id="KW-0812">Transmembrane</keyword>
<feature type="domain" description="SGNH" evidence="4">
    <location>
        <begin position="475"/>
        <end position="719"/>
    </location>
</feature>
<organism evidence="5 6">
    <name type="scientific">Geodermatophilus arenarius</name>
    <dbReference type="NCBI Taxonomy" id="1137990"/>
    <lineage>
        <taxon>Bacteria</taxon>
        <taxon>Bacillati</taxon>
        <taxon>Actinomycetota</taxon>
        <taxon>Actinomycetes</taxon>
        <taxon>Geodermatophilales</taxon>
        <taxon>Geodermatophilaceae</taxon>
        <taxon>Geodermatophilus</taxon>
    </lineage>
</organism>
<feature type="region of interest" description="Disordered" evidence="1">
    <location>
        <begin position="1"/>
        <end position="40"/>
    </location>
</feature>
<feature type="transmembrane region" description="Helical" evidence="2">
    <location>
        <begin position="47"/>
        <end position="64"/>
    </location>
</feature>
<dbReference type="InterPro" id="IPR043968">
    <property type="entry name" value="SGNH"/>
</dbReference>
<feature type="transmembrane region" description="Helical" evidence="2">
    <location>
        <begin position="210"/>
        <end position="230"/>
    </location>
</feature>
<proteinExistence type="predicted"/>
<comment type="caution">
    <text evidence="5">The sequence shown here is derived from an EMBL/GenBank/DDBJ whole genome shotgun (WGS) entry which is preliminary data.</text>
</comment>
<feature type="transmembrane region" description="Helical" evidence="2">
    <location>
        <begin position="399"/>
        <end position="419"/>
    </location>
</feature>
<keyword evidence="5" id="KW-0808">Transferase</keyword>
<evidence type="ECO:0000256" key="2">
    <source>
        <dbReference type="SAM" id="Phobius"/>
    </source>
</evidence>
<dbReference type="RefSeq" id="WP_387991407.1">
    <property type="nucleotide sequence ID" value="NZ_JBHSGR010000020.1"/>
</dbReference>
<dbReference type="Proteomes" id="UP001596025">
    <property type="component" value="Unassembled WGS sequence"/>
</dbReference>
<keyword evidence="5" id="KW-0012">Acyltransferase</keyword>
<gene>
    <name evidence="5" type="ORF">ACFO3M_17095</name>
</gene>
<evidence type="ECO:0000259" key="4">
    <source>
        <dbReference type="Pfam" id="PF19040"/>
    </source>
</evidence>
<accession>A0ABV9LLS5</accession>
<reference evidence="6" key="1">
    <citation type="journal article" date="2019" name="Int. J. Syst. Evol. Microbiol.">
        <title>The Global Catalogue of Microorganisms (GCM) 10K type strain sequencing project: providing services to taxonomists for standard genome sequencing and annotation.</title>
        <authorList>
            <consortium name="The Broad Institute Genomics Platform"/>
            <consortium name="The Broad Institute Genome Sequencing Center for Infectious Disease"/>
            <person name="Wu L."/>
            <person name="Ma J."/>
        </authorList>
    </citation>
    <scope>NUCLEOTIDE SEQUENCE [LARGE SCALE GENOMIC DNA]</scope>
    <source>
        <strain evidence="6">CCUG 62763</strain>
    </source>
</reference>
<dbReference type="EMBL" id="JBHSGR010000020">
    <property type="protein sequence ID" value="MFC4695118.1"/>
    <property type="molecule type" value="Genomic_DNA"/>
</dbReference>
<feature type="transmembrane region" description="Helical" evidence="2">
    <location>
        <begin position="185"/>
        <end position="203"/>
    </location>
</feature>
<dbReference type="PANTHER" id="PTHR23028">
    <property type="entry name" value="ACETYLTRANSFERASE"/>
    <property type="match status" value="1"/>
</dbReference>
<evidence type="ECO:0000256" key="1">
    <source>
        <dbReference type="SAM" id="MobiDB-lite"/>
    </source>
</evidence>
<evidence type="ECO:0000259" key="3">
    <source>
        <dbReference type="Pfam" id="PF01757"/>
    </source>
</evidence>
<feature type="transmembrane region" description="Helical" evidence="2">
    <location>
        <begin position="269"/>
        <end position="285"/>
    </location>
</feature>
<keyword evidence="2" id="KW-1133">Transmembrane helix</keyword>
<feature type="transmembrane region" description="Helical" evidence="2">
    <location>
        <begin position="112"/>
        <end position="132"/>
    </location>
</feature>
<feature type="transmembrane region" description="Helical" evidence="2">
    <location>
        <begin position="236"/>
        <end position="257"/>
    </location>
</feature>
<evidence type="ECO:0000313" key="6">
    <source>
        <dbReference type="Proteomes" id="UP001596025"/>
    </source>
</evidence>
<dbReference type="Pfam" id="PF19040">
    <property type="entry name" value="SGNH"/>
    <property type="match status" value="1"/>
</dbReference>
<dbReference type="Pfam" id="PF01757">
    <property type="entry name" value="Acyl_transf_3"/>
    <property type="match status" value="1"/>
</dbReference>
<feature type="transmembrane region" description="Helical" evidence="2">
    <location>
        <begin position="70"/>
        <end position="91"/>
    </location>
</feature>
<feature type="domain" description="Acyltransferase 3" evidence="3">
    <location>
        <begin position="46"/>
        <end position="375"/>
    </location>
</feature>
<dbReference type="EC" id="2.3.1.-" evidence="5"/>
<dbReference type="GO" id="GO:0016746">
    <property type="term" value="F:acyltransferase activity"/>
    <property type="evidence" value="ECO:0007669"/>
    <property type="project" value="UniProtKB-KW"/>
</dbReference>
<feature type="compositionally biased region" description="Pro residues" evidence="1">
    <location>
        <begin position="22"/>
        <end position="37"/>
    </location>
</feature>
<feature type="transmembrane region" description="Helical" evidence="2">
    <location>
        <begin position="358"/>
        <end position="379"/>
    </location>
</feature>
<keyword evidence="6" id="KW-1185">Reference proteome</keyword>
<keyword evidence="2" id="KW-0472">Membrane</keyword>
<evidence type="ECO:0000313" key="5">
    <source>
        <dbReference type="EMBL" id="MFC4695118.1"/>
    </source>
</evidence>
<dbReference type="InterPro" id="IPR050879">
    <property type="entry name" value="Acyltransferase_3"/>
</dbReference>
<name>A0ABV9LLS5_9ACTN</name>
<sequence length="732" mass="77426">MSATLDHTGRAGVEDTTVLAQPTPPVPRPRGPQPPARPAERGVRVEIQGLRALAMALVVLYHVTPLRVPGGYVGVDVFFVVSGFLISGHLLREVERTGRIRLGRFWARRARRLLPAALLVLLTSAVVTFLFVPTTLWAQFLREIGGSALYVENWLLAGDAVNYLAAANVASPAQHYWSLSTEEQFYLVWPLLVLAAVWLAARLSRGRRAVLAAVLGTVTVASFGYSLWATTHSVSYAYFATPARAWEFGAGALLALLSTTTGRDGLRRLVSWAGFGAIAYAAFGYSHDTPFPGTAALLPVLGTVAVIWAGSPRGDWSPTRIAEFGPVRFLGDVSYSAYLWHWPLVVLLPFVLGHPLGTVSKIGIVAATVAAAWLTKVLVEDPVRTNRFLDRRGSGTTYLLTAVATGALVATTASGSWHLQSQVDGARAASVALAGTPCFGAPAMDPANGCSDVHAVTDTVNPLFAKDDLSAGMFCLTNDTSTEVAPCRHEVTGATSEVALIGDSHAASWWEAVQGLADDQGVDASLYVHSGCPALATASFTGPNMNPAQPAACAEWGRDVIATVAADPAVTTVFTSYRSDVYKFVGPEGRLLNQWPAEVVQDALRPLVDAGKQVVVLRAVPTTNGVSPDGVLGNQEVPVPDCLATTDAGTDPCAGPRDLRVTPDSIADGVQDLPGASVVDLTDSFCDADTCHAVVGGAVVYWDGSHLTSTFSRSLAPALTEAWLDLQDGRDR</sequence>